<feature type="compositionally biased region" description="Low complexity" evidence="13">
    <location>
        <begin position="226"/>
        <end position="257"/>
    </location>
</feature>
<dbReference type="SMART" id="SM00744">
    <property type="entry name" value="RINGv"/>
    <property type="match status" value="1"/>
</dbReference>
<dbReference type="PANTHER" id="PTHR13145">
    <property type="entry name" value="SSM4 PROTEIN"/>
    <property type="match status" value="1"/>
</dbReference>
<keyword evidence="8" id="KW-0863">Zinc-finger</keyword>
<dbReference type="PROSITE" id="PS51292">
    <property type="entry name" value="ZF_RING_CH"/>
    <property type="match status" value="1"/>
</dbReference>
<feature type="transmembrane region" description="Helical" evidence="14">
    <location>
        <begin position="746"/>
        <end position="768"/>
    </location>
</feature>
<feature type="transmembrane region" description="Helical" evidence="14">
    <location>
        <begin position="147"/>
        <end position="168"/>
    </location>
</feature>
<feature type="region of interest" description="Disordered" evidence="13">
    <location>
        <begin position="395"/>
        <end position="445"/>
    </location>
</feature>
<keyword evidence="7" id="KW-0479">Metal-binding</keyword>
<feature type="region of interest" description="Disordered" evidence="13">
    <location>
        <begin position="306"/>
        <end position="369"/>
    </location>
</feature>
<feature type="transmembrane region" description="Helical" evidence="14">
    <location>
        <begin position="101"/>
        <end position="127"/>
    </location>
</feature>
<feature type="compositionally biased region" description="Low complexity" evidence="13">
    <location>
        <begin position="184"/>
        <end position="212"/>
    </location>
</feature>
<feature type="transmembrane region" description="Helical" evidence="14">
    <location>
        <begin position="482"/>
        <end position="503"/>
    </location>
</feature>
<feature type="transmembrane region" description="Helical" evidence="14">
    <location>
        <begin position="712"/>
        <end position="734"/>
    </location>
</feature>
<feature type="compositionally biased region" description="Low complexity" evidence="13">
    <location>
        <begin position="1194"/>
        <end position="1203"/>
    </location>
</feature>
<dbReference type="Gene3D" id="3.30.40.10">
    <property type="entry name" value="Zinc/RING finger domain, C3HC4 (zinc finger)"/>
    <property type="match status" value="1"/>
</dbReference>
<evidence type="ECO:0000256" key="8">
    <source>
        <dbReference type="ARBA" id="ARBA00022771"/>
    </source>
</evidence>
<feature type="compositionally biased region" description="Acidic residues" evidence="13">
    <location>
        <begin position="418"/>
        <end position="445"/>
    </location>
</feature>
<evidence type="ECO:0000256" key="9">
    <source>
        <dbReference type="ARBA" id="ARBA00022786"/>
    </source>
</evidence>
<evidence type="ECO:0000256" key="11">
    <source>
        <dbReference type="ARBA" id="ARBA00022989"/>
    </source>
</evidence>
<feature type="transmembrane region" description="Helical" evidence="14">
    <location>
        <begin position="890"/>
        <end position="913"/>
    </location>
</feature>
<evidence type="ECO:0000256" key="10">
    <source>
        <dbReference type="ARBA" id="ARBA00022833"/>
    </source>
</evidence>
<feature type="region of interest" description="Disordered" evidence="13">
    <location>
        <begin position="806"/>
        <end position="848"/>
    </location>
</feature>
<evidence type="ECO:0000256" key="4">
    <source>
        <dbReference type="ARBA" id="ARBA00012483"/>
    </source>
</evidence>
<evidence type="ECO:0000256" key="14">
    <source>
        <dbReference type="SAM" id="Phobius"/>
    </source>
</evidence>
<dbReference type="InterPro" id="IPR011016">
    <property type="entry name" value="Znf_RING-CH"/>
</dbReference>
<dbReference type="GO" id="GO:0061630">
    <property type="term" value="F:ubiquitin protein ligase activity"/>
    <property type="evidence" value="ECO:0007669"/>
    <property type="project" value="UniProtKB-EC"/>
</dbReference>
<feature type="transmembrane region" description="Helical" evidence="14">
    <location>
        <begin position="650"/>
        <end position="670"/>
    </location>
</feature>
<feature type="region of interest" description="Disordered" evidence="13">
    <location>
        <begin position="184"/>
        <end position="294"/>
    </location>
</feature>
<evidence type="ECO:0000256" key="1">
    <source>
        <dbReference type="ARBA" id="ARBA00000900"/>
    </source>
</evidence>
<comment type="catalytic activity">
    <reaction evidence="1">
        <text>S-ubiquitinyl-[E2 ubiquitin-conjugating enzyme]-L-cysteine + [acceptor protein]-L-lysine = [E2 ubiquitin-conjugating enzyme]-L-cysteine + N(6)-ubiquitinyl-[acceptor protein]-L-lysine.</text>
        <dbReference type="EC" id="2.3.2.27"/>
    </reaction>
</comment>
<evidence type="ECO:0000256" key="12">
    <source>
        <dbReference type="ARBA" id="ARBA00023136"/>
    </source>
</evidence>
<reference evidence="16" key="1">
    <citation type="submission" date="2021-01" db="EMBL/GenBank/DDBJ databases">
        <authorList>
            <person name="Corre E."/>
            <person name="Pelletier E."/>
            <person name="Niang G."/>
            <person name="Scheremetjew M."/>
            <person name="Finn R."/>
            <person name="Kale V."/>
            <person name="Holt S."/>
            <person name="Cochrane G."/>
            <person name="Meng A."/>
            <person name="Brown T."/>
            <person name="Cohen L."/>
        </authorList>
    </citation>
    <scope>NUCLEOTIDE SEQUENCE</scope>
    <source>
        <strain evidence="16">CCMP1243</strain>
    </source>
</reference>
<sequence>MDGADEDRAEEPVELECRVCRGPEEEGRKLFAPCLCSGSIMYCHQECLLQWLKHSGKDRCELCGHQFQFNPVYAEDAPTQLPVHRIVRTCLRRLITDWLPFILRILLATSLWLFVVPLTTSWLYRIWIHRSRAFIQRLTMPCIWSDSISGLIVAAAIMLSFLSLMSFADFLRFHWDVRDEEEPAPVVGAGAAPAPAPAAPGEGDVPAAAAGEVGDGGHDPPSPLLGPAQQEQTPEQAPGGGAAAAPEPAASPDAQPSLEVGPRPGSPDATPASAGGAAAGGSPNRTWQTPVPVLDRLQFAEDDYGRAEEVWSSPPRRRARARTNSEDGVQHTVRTRAGTWNGVVRTRPRPGNEDGGRSSAGGSEEEEEVSLGYGDLDGFIQEDYMDPGQRLARQGELRERQEDVGTASGSEVGTVEGQYEEDEEEEEEEYSDDQDEDDVVDEEDMEADVDAGVDDAMDVELHVALDELLGIRGPITVLLRNILWLLAFNCAYLGLFAFIPFSIGSSILASVRRNVDSPVLLAALELVPQGLRQVVDDFATTAAKEDHTLQLPDLGTIALGYLVMSCMIFMWRAAVSAASQRTSLQLMSRVRLILDCTAAVVKVGILLFLKMLLLPLLLGVCLDAATLRLFTASAAERVHFTAQNLVGSLLLHWVLGITFMLFVTVSVLQLREVLHPDIFAAIIRPQEPHPDLLGSLLQESGATHARRMIMSLAIYVFLLFVFVSLPTSMVLTWAPTAVPLELNLAYIAPQLQVPVELVIFHLSVLGFLERFKNRIGELQHIWLVRVSGALGLTRYLLPLPRLEAGPEGAPDPLPAPGGQAVGEAGEEKREEAEEDEEDELVGAPLQRPPPGWDDLAGGGQGRWAWGNEEPTEVERNLAKRRTPDRLTLRLGVLLGLGWATVLCLVLLGTWAPLVLGRRVFQLLRIPTSVIHDPFAFALGIGLCLAARPLVAAVYRHLTRGSLETWCHTMARRPPSLITQATVAVFALLWLGIAPLCLGTMFELVFCISEDAWAAHGLGGLSFRANWLLGLFLVHAWACTTATFGDAMGTSWRPVLVAARRELVLGLGTGDLNVLTWECLVADLALPVALDAGFALLCPVALMGLWTLSTTGEWVALDSPNSPLRPTTCRRLAVTWLTAVLANKCLEPVSRWLSVLHDAIRDDEYLVGLELENYHTLPEAADPPGTTKDQDKPTAPAAVASVPASGGGGGVAVGPGAGAAGDFVAAS</sequence>
<evidence type="ECO:0000256" key="5">
    <source>
        <dbReference type="ARBA" id="ARBA00022679"/>
    </source>
</evidence>
<keyword evidence="11 14" id="KW-1133">Transmembrane helix</keyword>
<proteinExistence type="predicted"/>
<dbReference type="GO" id="GO:0005789">
    <property type="term" value="C:endoplasmic reticulum membrane"/>
    <property type="evidence" value="ECO:0007669"/>
    <property type="project" value="TreeGrafter"/>
</dbReference>
<keyword evidence="6 14" id="KW-0812">Transmembrane</keyword>
<evidence type="ECO:0000256" key="3">
    <source>
        <dbReference type="ARBA" id="ARBA00004906"/>
    </source>
</evidence>
<feature type="compositionally biased region" description="Low complexity" evidence="13">
    <location>
        <begin position="266"/>
        <end position="283"/>
    </location>
</feature>
<dbReference type="SUPFAM" id="SSF57850">
    <property type="entry name" value="RING/U-box"/>
    <property type="match status" value="1"/>
</dbReference>
<gene>
    <name evidence="16" type="ORF">RMAR1173_LOCUS8558</name>
</gene>
<feature type="transmembrane region" description="Helical" evidence="14">
    <location>
        <begin position="554"/>
        <end position="571"/>
    </location>
</feature>
<dbReference type="EC" id="2.3.2.27" evidence="4"/>
<comment type="pathway">
    <text evidence="3">Protein modification; protein ubiquitination.</text>
</comment>
<evidence type="ECO:0000256" key="6">
    <source>
        <dbReference type="ARBA" id="ARBA00022692"/>
    </source>
</evidence>
<dbReference type="AlphaFoldDB" id="A0A7S2RW40"/>
<dbReference type="CDD" id="cd16702">
    <property type="entry name" value="RING_CH-C4HC3_MARCH6"/>
    <property type="match status" value="1"/>
</dbReference>
<organism evidence="16">
    <name type="scientific">Rhizochromulina marina</name>
    <dbReference type="NCBI Taxonomy" id="1034831"/>
    <lineage>
        <taxon>Eukaryota</taxon>
        <taxon>Sar</taxon>
        <taxon>Stramenopiles</taxon>
        <taxon>Ochrophyta</taxon>
        <taxon>Dictyochophyceae</taxon>
        <taxon>Rhizochromulinales</taxon>
        <taxon>Rhizochromulina</taxon>
    </lineage>
</organism>
<keyword evidence="12 14" id="KW-0472">Membrane</keyword>
<feature type="domain" description="RING-CH-type" evidence="15">
    <location>
        <begin position="9"/>
        <end position="70"/>
    </location>
</feature>
<keyword evidence="10" id="KW-0862">Zinc</keyword>
<name>A0A7S2RW40_9STRA</name>
<evidence type="ECO:0000259" key="15">
    <source>
        <dbReference type="PROSITE" id="PS51292"/>
    </source>
</evidence>
<dbReference type="Pfam" id="PF12906">
    <property type="entry name" value="RINGv"/>
    <property type="match status" value="1"/>
</dbReference>
<evidence type="ECO:0000256" key="13">
    <source>
        <dbReference type="SAM" id="MobiDB-lite"/>
    </source>
</evidence>
<evidence type="ECO:0000256" key="2">
    <source>
        <dbReference type="ARBA" id="ARBA00004141"/>
    </source>
</evidence>
<feature type="transmembrane region" description="Helical" evidence="14">
    <location>
        <begin position="975"/>
        <end position="1004"/>
    </location>
</feature>
<protein>
    <recommendedName>
        <fullName evidence="4">RING-type E3 ubiquitin transferase</fullName>
        <ecNumber evidence="4">2.3.2.27</ecNumber>
    </recommendedName>
</protein>
<comment type="subcellular location">
    <subcellularLocation>
        <location evidence="2">Membrane</location>
        <topology evidence="2">Multi-pass membrane protein</topology>
    </subcellularLocation>
</comment>
<dbReference type="GO" id="GO:0008270">
    <property type="term" value="F:zinc ion binding"/>
    <property type="evidence" value="ECO:0007669"/>
    <property type="project" value="UniProtKB-KW"/>
</dbReference>
<dbReference type="EMBL" id="HBHJ01013122">
    <property type="protein sequence ID" value="CAD9682290.1"/>
    <property type="molecule type" value="Transcribed_RNA"/>
</dbReference>
<dbReference type="GO" id="GO:0036503">
    <property type="term" value="P:ERAD pathway"/>
    <property type="evidence" value="ECO:0007669"/>
    <property type="project" value="TreeGrafter"/>
</dbReference>
<accession>A0A7S2RW40</accession>
<feature type="region of interest" description="Disordered" evidence="13">
    <location>
        <begin position="1176"/>
        <end position="1212"/>
    </location>
</feature>
<feature type="transmembrane region" description="Helical" evidence="14">
    <location>
        <begin position="933"/>
        <end position="954"/>
    </location>
</feature>
<keyword evidence="9" id="KW-0833">Ubl conjugation pathway</keyword>
<keyword evidence="5" id="KW-0808">Transferase</keyword>
<dbReference type="PANTHER" id="PTHR13145:SF0">
    <property type="entry name" value="E3 UBIQUITIN-PROTEIN LIGASE MARCHF6"/>
    <property type="match status" value="1"/>
</dbReference>
<feature type="transmembrane region" description="Helical" evidence="14">
    <location>
        <begin position="592"/>
        <end position="618"/>
    </location>
</feature>
<evidence type="ECO:0000256" key="7">
    <source>
        <dbReference type="ARBA" id="ARBA00022723"/>
    </source>
</evidence>
<dbReference type="InterPro" id="IPR013083">
    <property type="entry name" value="Znf_RING/FYVE/PHD"/>
</dbReference>
<evidence type="ECO:0000313" key="16">
    <source>
        <dbReference type="EMBL" id="CAD9682290.1"/>
    </source>
</evidence>